<keyword evidence="3 4" id="KW-0456">Lyase</keyword>
<keyword evidence="4" id="KW-0670">Pyruvate</keyword>
<dbReference type="Gene3D" id="3.40.1410.10">
    <property type="entry name" value="Chorismate lyase-like"/>
    <property type="match status" value="1"/>
</dbReference>
<dbReference type="GO" id="GO:0005829">
    <property type="term" value="C:cytosol"/>
    <property type="evidence" value="ECO:0007669"/>
    <property type="project" value="TreeGrafter"/>
</dbReference>
<proteinExistence type="inferred from homology"/>
<dbReference type="GO" id="GO:0006744">
    <property type="term" value="P:ubiquinone biosynthetic process"/>
    <property type="evidence" value="ECO:0007669"/>
    <property type="project" value="UniProtKB-UniRule"/>
</dbReference>
<dbReference type="PANTHER" id="PTHR38683">
    <property type="entry name" value="CHORISMATE PYRUVATE-LYASE"/>
    <property type="match status" value="1"/>
</dbReference>
<comment type="pathway">
    <text evidence="4">Cofactor biosynthesis; ubiquinone biosynthesis.</text>
</comment>
<evidence type="ECO:0000256" key="4">
    <source>
        <dbReference type="HAMAP-Rule" id="MF_01632"/>
    </source>
</evidence>
<dbReference type="InterPro" id="IPR028978">
    <property type="entry name" value="Chorismate_lyase_/UTRA_dom_sf"/>
</dbReference>
<evidence type="ECO:0000313" key="6">
    <source>
        <dbReference type="Proteomes" id="UP000348942"/>
    </source>
</evidence>
<dbReference type="PANTHER" id="PTHR38683:SF1">
    <property type="entry name" value="CHORISMATE PYRUVATE-LYASE"/>
    <property type="match status" value="1"/>
</dbReference>
<dbReference type="GO" id="GO:0008813">
    <property type="term" value="F:chorismate lyase activity"/>
    <property type="evidence" value="ECO:0007669"/>
    <property type="project" value="UniProtKB-UniRule"/>
</dbReference>
<keyword evidence="2 4" id="KW-0831">Ubiquinone biosynthesis</keyword>
<comment type="function">
    <text evidence="4">Removes the pyruvyl group from chorismate, with concomitant aromatization of the ring, to provide 4-hydroxybenzoate (4HB) for the ubiquinone pathway.</text>
</comment>
<evidence type="ECO:0000256" key="1">
    <source>
        <dbReference type="ARBA" id="ARBA00022490"/>
    </source>
</evidence>
<dbReference type="RefSeq" id="WP_153445565.1">
    <property type="nucleotide sequence ID" value="NZ_CP045699.1"/>
</dbReference>
<gene>
    <name evidence="4" type="primary">ubiC</name>
    <name evidence="5" type="ORF">GFB47_00205</name>
</gene>
<accession>A0A5Q0TFA5</accession>
<evidence type="ECO:0000313" key="5">
    <source>
        <dbReference type="EMBL" id="QGA63989.1"/>
    </source>
</evidence>
<comment type="similarity">
    <text evidence="4">Belongs to the UbiC family.</text>
</comment>
<comment type="caution">
    <text evidence="4">Lacks conserved residue(s) required for the propagation of feature annotation.</text>
</comment>
<feature type="binding site" evidence="4">
    <location>
        <position position="165"/>
    </location>
    <ligand>
        <name>substrate</name>
    </ligand>
</feature>
<protein>
    <recommendedName>
        <fullName evidence="4">Probable chorismate pyruvate-lyase</fullName>
        <shortName evidence="4">CL</shortName>
        <shortName evidence="4">CPL</shortName>
        <ecNumber evidence="4">4.1.3.40</ecNumber>
    </recommendedName>
</protein>
<dbReference type="SUPFAM" id="SSF64288">
    <property type="entry name" value="Chorismate lyase-like"/>
    <property type="match status" value="1"/>
</dbReference>
<feature type="binding site" evidence="4">
    <location>
        <position position="120"/>
    </location>
    <ligand>
        <name>substrate</name>
    </ligand>
</feature>
<dbReference type="Pfam" id="PF04345">
    <property type="entry name" value="Chor_lyase"/>
    <property type="match status" value="1"/>
</dbReference>
<evidence type="ECO:0000256" key="3">
    <source>
        <dbReference type="ARBA" id="ARBA00023239"/>
    </source>
</evidence>
<dbReference type="UniPathway" id="UPA00232"/>
<dbReference type="AlphaFoldDB" id="A0A5Q0TFA5"/>
<dbReference type="EMBL" id="CP045699">
    <property type="protein sequence ID" value="QGA63989.1"/>
    <property type="molecule type" value="Genomic_DNA"/>
</dbReference>
<dbReference type="InterPro" id="IPR007440">
    <property type="entry name" value="Chorismate--pyruvate_lyase"/>
</dbReference>
<comment type="subcellular location">
    <subcellularLocation>
        <location evidence="4">Cytoplasm</location>
    </subcellularLocation>
</comment>
<feature type="binding site" evidence="4">
    <location>
        <position position="82"/>
    </location>
    <ligand>
        <name>substrate</name>
    </ligand>
</feature>
<keyword evidence="6" id="KW-1185">Reference proteome</keyword>
<organism evidence="5 6">
    <name type="scientific">Vibrio algicola</name>
    <dbReference type="NCBI Taxonomy" id="2662262"/>
    <lineage>
        <taxon>Bacteria</taxon>
        <taxon>Pseudomonadati</taxon>
        <taxon>Pseudomonadota</taxon>
        <taxon>Gammaproteobacteria</taxon>
        <taxon>Vibrionales</taxon>
        <taxon>Vibrionaceae</taxon>
        <taxon>Vibrio</taxon>
    </lineage>
</organism>
<reference evidence="5 6" key="1">
    <citation type="submission" date="2019-10" db="EMBL/GenBank/DDBJ databases">
        <title>Vibrio sp. nov., isolated from Coralline algae surface.</title>
        <authorList>
            <person name="Geng Y."/>
            <person name="Zhang X."/>
        </authorList>
    </citation>
    <scope>NUCLEOTIDE SEQUENCE [LARGE SCALE GENOMIC DNA]</scope>
    <source>
        <strain evidence="5 6">SM1977</strain>
    </source>
</reference>
<keyword evidence="1 4" id="KW-0963">Cytoplasm</keyword>
<dbReference type="Proteomes" id="UP000348942">
    <property type="component" value="Chromosome 1"/>
</dbReference>
<dbReference type="GO" id="GO:0042866">
    <property type="term" value="P:pyruvate biosynthetic process"/>
    <property type="evidence" value="ECO:0007669"/>
    <property type="project" value="UniProtKB-UniRule"/>
</dbReference>
<dbReference type="HAMAP" id="MF_01632">
    <property type="entry name" value="UbiC"/>
    <property type="match status" value="1"/>
</dbReference>
<dbReference type="EC" id="4.1.3.40" evidence="4"/>
<comment type="catalytic activity">
    <reaction evidence="4">
        <text>chorismate = 4-hydroxybenzoate + pyruvate</text>
        <dbReference type="Rhea" id="RHEA:16505"/>
        <dbReference type="ChEBI" id="CHEBI:15361"/>
        <dbReference type="ChEBI" id="CHEBI:17879"/>
        <dbReference type="ChEBI" id="CHEBI:29748"/>
        <dbReference type="EC" id="4.1.3.40"/>
    </reaction>
</comment>
<name>A0A5Q0TFA5_9VIBR</name>
<sequence>MKADYADYFKIINDISWQSADVFDFSSCLEPSWLLELGSLSRLFSQHCQSLSADVIQNTQIDASQLTDFQREMLGNEACLLREVILAADEQPWLLGSTLIPLSSLSDAQFDLAKQGSKPLGLTVFQAEQVKRNGLHLATKATDLGLLAARSSRLWMNDKPMLVTELFLPASPIYRKDSLK</sequence>
<evidence type="ECO:0000256" key="2">
    <source>
        <dbReference type="ARBA" id="ARBA00022688"/>
    </source>
</evidence>